<dbReference type="AlphaFoldDB" id="A0A2W5BA86"/>
<dbReference type="InterPro" id="IPR003965">
    <property type="entry name" value="Fatty_acid_synthase"/>
</dbReference>
<proteinExistence type="inferred from homology"/>
<dbReference type="Pfam" id="PF01575">
    <property type="entry name" value="MaoC_dehydratas"/>
    <property type="match status" value="1"/>
</dbReference>
<feature type="domain" description="MaoC-like" evidence="2">
    <location>
        <begin position="189"/>
        <end position="287"/>
    </location>
</feature>
<evidence type="ECO:0000313" key="4">
    <source>
        <dbReference type="Proteomes" id="UP000249451"/>
    </source>
</evidence>
<organism evidence="3 4">
    <name type="scientific">Corynebacterium urealyticum</name>
    <dbReference type="NCBI Taxonomy" id="43771"/>
    <lineage>
        <taxon>Bacteria</taxon>
        <taxon>Bacillati</taxon>
        <taxon>Actinomycetota</taxon>
        <taxon>Actinomycetes</taxon>
        <taxon>Mycobacteriales</taxon>
        <taxon>Corynebacteriaceae</taxon>
        <taxon>Corynebacterium</taxon>
    </lineage>
</organism>
<dbReference type="Gene3D" id="3.10.129.10">
    <property type="entry name" value="Hotdog Thioesterase"/>
    <property type="match status" value="1"/>
</dbReference>
<dbReference type="GO" id="GO:0004312">
    <property type="term" value="F:fatty acid synthase activity"/>
    <property type="evidence" value="ECO:0007669"/>
    <property type="project" value="InterPro"/>
</dbReference>
<dbReference type="Proteomes" id="UP000249451">
    <property type="component" value="Unassembled WGS sequence"/>
</dbReference>
<comment type="similarity">
    <text evidence="1">Belongs to the enoyl-CoA hydratase/isomerase family.</text>
</comment>
<dbReference type="GO" id="GO:0005835">
    <property type="term" value="C:fatty acid synthase complex"/>
    <property type="evidence" value="ECO:0007669"/>
    <property type="project" value="InterPro"/>
</dbReference>
<evidence type="ECO:0000256" key="1">
    <source>
        <dbReference type="ARBA" id="ARBA00005254"/>
    </source>
</evidence>
<reference evidence="3 4" key="1">
    <citation type="submission" date="2017-11" db="EMBL/GenBank/DDBJ databases">
        <title>Infants hospitalized years apart are colonized by the same room-sourced microbial strains.</title>
        <authorList>
            <person name="Brooks B."/>
            <person name="Olm M.R."/>
            <person name="Firek B.A."/>
            <person name="Baker R."/>
            <person name="Thomas B.C."/>
            <person name="Morowitz M.J."/>
            <person name="Banfield J.F."/>
        </authorList>
    </citation>
    <scope>NUCLEOTIDE SEQUENCE [LARGE SCALE GENOMIC DNA]</scope>
    <source>
        <strain evidence="3">S2_012_000_R3_87</strain>
    </source>
</reference>
<dbReference type="PRINTS" id="PR01483">
    <property type="entry name" value="FASYNTHASE"/>
</dbReference>
<sequence length="303" mass="32580">MAEVSYKELPKIPALMDEYRNAVKDILPVVGSTRSAKDNPKTAFEVRGVKIDVPHLAAYCSATDLRLTNELPLTYPYVLSFPIVMKVLTAPDFPFGAVGAVHLNNVIEQKRALTVDDVLDIKVHAENLREHNKGLLIDLVTEITSGGEVVWRQVSGFLAKGAKLSSSSPLAGGEKTDGVILPITELADPRPTANVRVTPSQIKDYAEASGDKNPIHVSGVGAKAFGFPAVIAHGMWSAARLLATLEGEIPSAARYTVQFAKPVTLPATVAVFTQKAANGDWDIQLRKASKLDTVHAVAKIEQL</sequence>
<dbReference type="PANTHER" id="PTHR43841">
    <property type="entry name" value="3-HYDROXYACYL-THIOESTER DEHYDRATASE HTDX-RELATED"/>
    <property type="match status" value="1"/>
</dbReference>
<dbReference type="GO" id="GO:0006633">
    <property type="term" value="P:fatty acid biosynthetic process"/>
    <property type="evidence" value="ECO:0007669"/>
    <property type="project" value="InterPro"/>
</dbReference>
<dbReference type="InterPro" id="IPR002539">
    <property type="entry name" value="MaoC-like_dom"/>
</dbReference>
<protein>
    <recommendedName>
        <fullName evidence="2">MaoC-like domain-containing protein</fullName>
    </recommendedName>
</protein>
<evidence type="ECO:0000259" key="2">
    <source>
        <dbReference type="Pfam" id="PF01575"/>
    </source>
</evidence>
<dbReference type="PANTHER" id="PTHR43841:SF1">
    <property type="entry name" value="3-HYDROXYACYL-THIOESTER DEHYDRATASE X"/>
    <property type="match status" value="1"/>
</dbReference>
<dbReference type="EMBL" id="QFNY01000006">
    <property type="protein sequence ID" value="PZP03715.1"/>
    <property type="molecule type" value="Genomic_DNA"/>
</dbReference>
<comment type="caution">
    <text evidence="3">The sequence shown here is derived from an EMBL/GenBank/DDBJ whole genome shotgun (WGS) entry which is preliminary data.</text>
</comment>
<dbReference type="InterPro" id="IPR029069">
    <property type="entry name" value="HotDog_dom_sf"/>
</dbReference>
<gene>
    <name evidence="3" type="ORF">DI609_00595</name>
</gene>
<accession>A0A2W5BA86</accession>
<evidence type="ECO:0000313" key="3">
    <source>
        <dbReference type="EMBL" id="PZP03715.1"/>
    </source>
</evidence>
<name>A0A2W5BA86_9CORY</name>
<dbReference type="SUPFAM" id="SSF54637">
    <property type="entry name" value="Thioesterase/thiol ester dehydrase-isomerase"/>
    <property type="match status" value="2"/>
</dbReference>